<keyword evidence="7" id="KW-0966">Cell projection</keyword>
<dbReference type="Pfam" id="PF04347">
    <property type="entry name" value="FliO"/>
    <property type="match status" value="1"/>
</dbReference>
<sequence length="110" mass="13079">MIFFTFLAVVLILFLSYWFTKYIGVRAMKNRNSRHMQIVDRLSISQDKSILVLKVEKNYYLLSLSQSGLSLIKELENIDEEAFQDVQEMQGKMEHDFKEVLSQYFTNKKK</sequence>
<keyword evidence="7" id="KW-0969">Cilium</keyword>
<evidence type="ECO:0000256" key="1">
    <source>
        <dbReference type="ARBA" id="ARBA00004236"/>
    </source>
</evidence>
<evidence type="ECO:0000256" key="4">
    <source>
        <dbReference type="ARBA" id="ARBA00022989"/>
    </source>
</evidence>
<evidence type="ECO:0000256" key="6">
    <source>
        <dbReference type="SAM" id="Phobius"/>
    </source>
</evidence>
<evidence type="ECO:0000256" key="5">
    <source>
        <dbReference type="ARBA" id="ARBA00023136"/>
    </source>
</evidence>
<dbReference type="EMBL" id="LRVM01000001">
    <property type="protein sequence ID" value="KXL54547.1"/>
    <property type="molecule type" value="Genomic_DNA"/>
</dbReference>
<keyword evidence="3 6" id="KW-0812">Transmembrane</keyword>
<dbReference type="AlphaFoldDB" id="A0A136WJ86"/>
<dbReference type="OrthoDB" id="1861298at2"/>
<evidence type="ECO:0000313" key="8">
    <source>
        <dbReference type="Proteomes" id="UP000070539"/>
    </source>
</evidence>
<comment type="caution">
    <text evidence="7">The sequence shown here is derived from an EMBL/GenBank/DDBJ whole genome shotgun (WGS) entry which is preliminary data.</text>
</comment>
<organism evidence="7 8">
    <name type="scientific">Anaerotignum neopropionicum</name>
    <dbReference type="NCBI Taxonomy" id="36847"/>
    <lineage>
        <taxon>Bacteria</taxon>
        <taxon>Bacillati</taxon>
        <taxon>Bacillota</taxon>
        <taxon>Clostridia</taxon>
        <taxon>Lachnospirales</taxon>
        <taxon>Anaerotignaceae</taxon>
        <taxon>Anaerotignum</taxon>
    </lineage>
</organism>
<evidence type="ECO:0000256" key="2">
    <source>
        <dbReference type="ARBA" id="ARBA00022475"/>
    </source>
</evidence>
<dbReference type="RefSeq" id="WP_066084438.1">
    <property type="nucleotide sequence ID" value="NZ_LRVM01000001.1"/>
</dbReference>
<dbReference type="GO" id="GO:0044781">
    <property type="term" value="P:bacterial-type flagellum organization"/>
    <property type="evidence" value="ECO:0007669"/>
    <property type="project" value="InterPro"/>
</dbReference>
<name>A0A136WJ86_9FIRM</name>
<keyword evidence="2" id="KW-1003">Cell membrane</keyword>
<proteinExistence type="predicted"/>
<dbReference type="GO" id="GO:0016020">
    <property type="term" value="C:membrane"/>
    <property type="evidence" value="ECO:0007669"/>
    <property type="project" value="InterPro"/>
</dbReference>
<comment type="subcellular location">
    <subcellularLocation>
        <location evidence="1">Cell membrane</location>
    </subcellularLocation>
</comment>
<dbReference type="STRING" id="36847.CLNEO_06580"/>
<gene>
    <name evidence="7" type="ORF">CLNEO_06580</name>
</gene>
<feature type="transmembrane region" description="Helical" evidence="6">
    <location>
        <begin position="6"/>
        <end position="24"/>
    </location>
</feature>
<keyword evidence="5 6" id="KW-0472">Membrane</keyword>
<dbReference type="InterPro" id="IPR022781">
    <property type="entry name" value="Flagellar_biosynth_FliO"/>
</dbReference>
<keyword evidence="4 6" id="KW-1133">Transmembrane helix</keyword>
<evidence type="ECO:0000313" key="7">
    <source>
        <dbReference type="EMBL" id="KXL54547.1"/>
    </source>
</evidence>
<protein>
    <submittedName>
        <fullName evidence="7">Flagellar biosynthesis protein, FliO</fullName>
    </submittedName>
</protein>
<accession>A0A136WJ86</accession>
<reference evidence="7 8" key="1">
    <citation type="submission" date="2016-01" db="EMBL/GenBank/DDBJ databases">
        <title>Genome sequence of Clostridium neopropionicum X4, DSM-3847.</title>
        <authorList>
            <person name="Poehlein A."/>
            <person name="Beck M.H."/>
            <person name="Bengelsdorf F.R."/>
            <person name="Daniel R."/>
            <person name="Duerre P."/>
        </authorList>
    </citation>
    <scope>NUCLEOTIDE SEQUENCE [LARGE SCALE GENOMIC DNA]</scope>
    <source>
        <strain evidence="7 8">DSM-3847</strain>
    </source>
</reference>
<dbReference type="Proteomes" id="UP000070539">
    <property type="component" value="Unassembled WGS sequence"/>
</dbReference>
<keyword evidence="7" id="KW-0282">Flagellum</keyword>
<keyword evidence="8" id="KW-1185">Reference proteome</keyword>
<evidence type="ECO:0000256" key="3">
    <source>
        <dbReference type="ARBA" id="ARBA00022692"/>
    </source>
</evidence>